<organism evidence="2 3">
    <name type="scientific">Trichonephila clavata</name>
    <name type="common">Joro spider</name>
    <name type="synonym">Nephila clavata</name>
    <dbReference type="NCBI Taxonomy" id="2740835"/>
    <lineage>
        <taxon>Eukaryota</taxon>
        <taxon>Metazoa</taxon>
        <taxon>Ecdysozoa</taxon>
        <taxon>Arthropoda</taxon>
        <taxon>Chelicerata</taxon>
        <taxon>Arachnida</taxon>
        <taxon>Araneae</taxon>
        <taxon>Araneomorphae</taxon>
        <taxon>Entelegynae</taxon>
        <taxon>Araneoidea</taxon>
        <taxon>Nephilidae</taxon>
        <taxon>Trichonephila</taxon>
    </lineage>
</organism>
<evidence type="ECO:0000256" key="1">
    <source>
        <dbReference type="SAM" id="MobiDB-lite"/>
    </source>
</evidence>
<feature type="region of interest" description="Disordered" evidence="1">
    <location>
        <begin position="227"/>
        <end position="267"/>
    </location>
</feature>
<dbReference type="Proteomes" id="UP000887116">
    <property type="component" value="Unassembled WGS sequence"/>
</dbReference>
<dbReference type="EMBL" id="BMAO01000438">
    <property type="protein sequence ID" value="GFQ66881.1"/>
    <property type="molecule type" value="Genomic_DNA"/>
</dbReference>
<keyword evidence="3" id="KW-1185">Reference proteome</keyword>
<evidence type="ECO:0000313" key="2">
    <source>
        <dbReference type="EMBL" id="GFQ66881.1"/>
    </source>
</evidence>
<sequence length="292" mass="32728">MTISRQTLYWTHEQNPLQTLKAVSRREKLLRFPVSVKLFDSGLKNTLFLNFNEENDLSRTTTFYYGPRTKTLQILKVVSRGKIYIEYFSDRSEKLKFLDLRTLRNRKDPPGPRVFRRAPRAVLPDPGSKTEILAGSTPGKWEKRENDAGAGSTPRNRKGALRRSTSGLVPQSSSFPSSERFSDRANRVPVPENKNTFSALISELAAGSSKSDSGLVSRDELESEIGIEIPSDLGPRPPEGDLEPLAYGPRLREQGLPKIAGSRQRRSSTRIIARASWTPLAIWGRSVFGARS</sequence>
<evidence type="ECO:0000313" key="3">
    <source>
        <dbReference type="Proteomes" id="UP000887116"/>
    </source>
</evidence>
<feature type="region of interest" description="Disordered" evidence="1">
    <location>
        <begin position="108"/>
        <end position="190"/>
    </location>
</feature>
<comment type="caution">
    <text evidence="2">The sequence shown here is derived from an EMBL/GenBank/DDBJ whole genome shotgun (WGS) entry which is preliminary data.</text>
</comment>
<gene>
    <name evidence="2" type="ORF">TNCT_483251</name>
</gene>
<protein>
    <submittedName>
        <fullName evidence="2">Uncharacterized protein</fullName>
    </submittedName>
</protein>
<dbReference type="AlphaFoldDB" id="A0A8X6F1D1"/>
<accession>A0A8X6F1D1</accession>
<name>A0A8X6F1D1_TRICU</name>
<reference evidence="2" key="1">
    <citation type="submission" date="2020-07" db="EMBL/GenBank/DDBJ databases">
        <title>Multicomponent nature underlies the extraordinary mechanical properties of spider dragline silk.</title>
        <authorList>
            <person name="Kono N."/>
            <person name="Nakamura H."/>
            <person name="Mori M."/>
            <person name="Yoshida Y."/>
            <person name="Ohtoshi R."/>
            <person name="Malay A.D."/>
            <person name="Moran D.A.P."/>
            <person name="Tomita M."/>
            <person name="Numata K."/>
            <person name="Arakawa K."/>
        </authorList>
    </citation>
    <scope>NUCLEOTIDE SEQUENCE</scope>
</reference>
<proteinExistence type="predicted"/>